<comment type="caution">
    <text evidence="2">The sequence shown here is derived from an EMBL/GenBank/DDBJ whole genome shotgun (WGS) entry which is preliminary data.</text>
</comment>
<protein>
    <submittedName>
        <fullName evidence="2">Uncharacterized protein</fullName>
    </submittedName>
</protein>
<evidence type="ECO:0000313" key="3">
    <source>
        <dbReference type="Proteomes" id="UP000567179"/>
    </source>
</evidence>
<dbReference type="Proteomes" id="UP000567179">
    <property type="component" value="Unassembled WGS sequence"/>
</dbReference>
<sequence>MSLSRPDSPPPRQPTPELQPAPLPCPHIARRVASQPKIRINNTLLHARSPKPTRSHDGLLTRHSRTPSVGAQRPSASTYPRPQRIVDDDCQSTSSVPSVTERRRARSTFGSTPSTSPTPSVHSRNSGGSPPLPISAPLPQSASTADHFVPHHRRTFSVAYSGRRSVRSRVSPSASPSLALAVSLPPSPGGSAASLPAPYRYTGPQPIIPTAVQHIICPKPKSAPIDLAQLQAQVQPPSRPRPTSTQSAPVPFPQIQVSAWAAHDDSYLSPPQSHFSHSAGSSVNSSFSNSKQAALTVPPAAPVTVPVPPLERHKGMGMACLKFFGLRRSHRVSTTALM</sequence>
<name>A0A8H5BG24_9AGAR</name>
<feature type="compositionally biased region" description="Pro residues" evidence="1">
    <location>
        <begin position="7"/>
        <end position="25"/>
    </location>
</feature>
<keyword evidence="3" id="KW-1185">Reference proteome</keyword>
<accession>A0A8H5BG24</accession>
<feature type="compositionally biased region" description="Low complexity" evidence="1">
    <location>
        <begin position="111"/>
        <end position="120"/>
    </location>
</feature>
<proteinExistence type="predicted"/>
<reference evidence="2 3" key="1">
    <citation type="journal article" date="2020" name="ISME J.">
        <title>Uncovering the hidden diversity of litter-decomposition mechanisms in mushroom-forming fungi.</title>
        <authorList>
            <person name="Floudas D."/>
            <person name="Bentzer J."/>
            <person name="Ahren D."/>
            <person name="Johansson T."/>
            <person name="Persson P."/>
            <person name="Tunlid A."/>
        </authorList>
    </citation>
    <scope>NUCLEOTIDE SEQUENCE [LARGE SCALE GENOMIC DNA]</scope>
    <source>
        <strain evidence="2 3">CBS 101986</strain>
    </source>
</reference>
<evidence type="ECO:0000313" key="2">
    <source>
        <dbReference type="EMBL" id="KAF5322231.1"/>
    </source>
</evidence>
<dbReference type="EMBL" id="JAACJJ010000028">
    <property type="protein sequence ID" value="KAF5322231.1"/>
    <property type="molecule type" value="Genomic_DNA"/>
</dbReference>
<feature type="region of interest" description="Disordered" evidence="1">
    <location>
        <begin position="1"/>
        <end position="144"/>
    </location>
</feature>
<gene>
    <name evidence="2" type="ORF">D9619_000822</name>
</gene>
<organism evidence="2 3">
    <name type="scientific">Psilocybe cf. subviscida</name>
    <dbReference type="NCBI Taxonomy" id="2480587"/>
    <lineage>
        <taxon>Eukaryota</taxon>
        <taxon>Fungi</taxon>
        <taxon>Dikarya</taxon>
        <taxon>Basidiomycota</taxon>
        <taxon>Agaricomycotina</taxon>
        <taxon>Agaricomycetes</taxon>
        <taxon>Agaricomycetidae</taxon>
        <taxon>Agaricales</taxon>
        <taxon>Agaricineae</taxon>
        <taxon>Strophariaceae</taxon>
        <taxon>Psilocybe</taxon>
    </lineage>
</organism>
<feature type="compositionally biased region" description="Polar residues" evidence="1">
    <location>
        <begin position="66"/>
        <end position="80"/>
    </location>
</feature>
<dbReference type="AlphaFoldDB" id="A0A8H5BG24"/>
<evidence type="ECO:0000256" key="1">
    <source>
        <dbReference type="SAM" id="MobiDB-lite"/>
    </source>
</evidence>